<comment type="domain">
    <text evidence="8">The N-terminal region contains the highly conserved SGGXDS motif, predicted to be a P-loop motif involved in ATP binding.</text>
</comment>
<dbReference type="GO" id="GO:0005737">
    <property type="term" value="C:cytoplasm"/>
    <property type="evidence" value="ECO:0007669"/>
    <property type="project" value="UniProtKB-SubCell"/>
</dbReference>
<dbReference type="PANTHER" id="PTHR43033:SF1">
    <property type="entry name" value="TRNA(ILE)-LYSIDINE SYNTHASE-RELATED"/>
    <property type="match status" value="1"/>
</dbReference>
<dbReference type="SUPFAM" id="SSF82829">
    <property type="entry name" value="MesJ substrate recognition domain-like"/>
    <property type="match status" value="1"/>
</dbReference>
<dbReference type="HAMAP" id="MF_01161">
    <property type="entry name" value="tRNA_Ile_lys_synt"/>
    <property type="match status" value="1"/>
</dbReference>
<dbReference type="EC" id="6.3.4.19" evidence="8"/>
<keyword evidence="4 8" id="KW-0819">tRNA processing</keyword>
<keyword evidence="5 8" id="KW-0547">Nucleotide-binding</keyword>
<dbReference type="SUPFAM" id="SSF52402">
    <property type="entry name" value="Adenine nucleotide alpha hydrolases-like"/>
    <property type="match status" value="1"/>
</dbReference>
<dbReference type="Gene3D" id="3.40.50.620">
    <property type="entry name" value="HUPs"/>
    <property type="match status" value="1"/>
</dbReference>
<dbReference type="Pfam" id="PF09179">
    <property type="entry name" value="TilS"/>
    <property type="match status" value="1"/>
</dbReference>
<dbReference type="Gene3D" id="1.20.59.20">
    <property type="match status" value="1"/>
</dbReference>
<keyword evidence="11" id="KW-1185">Reference proteome</keyword>
<name>A0A2P6M9R7_9GAMM</name>
<dbReference type="GO" id="GO:0032267">
    <property type="term" value="F:tRNA(Ile)-lysidine synthase activity"/>
    <property type="evidence" value="ECO:0007669"/>
    <property type="project" value="UniProtKB-EC"/>
</dbReference>
<evidence type="ECO:0000256" key="3">
    <source>
        <dbReference type="ARBA" id="ARBA00022598"/>
    </source>
</evidence>
<keyword evidence="3 8" id="KW-0436">Ligase</keyword>
<evidence type="ECO:0000313" key="11">
    <source>
        <dbReference type="Proteomes" id="UP000241736"/>
    </source>
</evidence>
<accession>A0A2P6M9R7</accession>
<dbReference type="Pfam" id="PF11734">
    <property type="entry name" value="TilS_C"/>
    <property type="match status" value="1"/>
</dbReference>
<gene>
    <name evidence="8 10" type="primary">tilS</name>
    <name evidence="10" type="ORF">C6N40_05865</name>
</gene>
<dbReference type="RefSeq" id="WP_106990079.1">
    <property type="nucleotide sequence ID" value="NZ_KZ679087.1"/>
</dbReference>
<dbReference type="InterPro" id="IPR015262">
    <property type="entry name" value="tRNA_Ile_lys_synt_subst-bd"/>
</dbReference>
<dbReference type="NCBIfam" id="TIGR02433">
    <property type="entry name" value="lysidine_TilS_C"/>
    <property type="match status" value="1"/>
</dbReference>
<evidence type="ECO:0000259" key="9">
    <source>
        <dbReference type="SMART" id="SM00977"/>
    </source>
</evidence>
<keyword evidence="2 8" id="KW-0963">Cytoplasm</keyword>
<comment type="caution">
    <text evidence="10">The sequence shown here is derived from an EMBL/GenBank/DDBJ whole genome shotgun (WGS) entry which is preliminary data.</text>
</comment>
<comment type="catalytic activity">
    <reaction evidence="7 8">
        <text>cytidine(34) in tRNA(Ile2) + L-lysine + ATP = lysidine(34) in tRNA(Ile2) + AMP + diphosphate + H(+)</text>
        <dbReference type="Rhea" id="RHEA:43744"/>
        <dbReference type="Rhea" id="RHEA-COMP:10625"/>
        <dbReference type="Rhea" id="RHEA-COMP:10670"/>
        <dbReference type="ChEBI" id="CHEBI:15378"/>
        <dbReference type="ChEBI" id="CHEBI:30616"/>
        <dbReference type="ChEBI" id="CHEBI:32551"/>
        <dbReference type="ChEBI" id="CHEBI:33019"/>
        <dbReference type="ChEBI" id="CHEBI:82748"/>
        <dbReference type="ChEBI" id="CHEBI:83665"/>
        <dbReference type="ChEBI" id="CHEBI:456215"/>
        <dbReference type="EC" id="6.3.4.19"/>
    </reaction>
</comment>
<dbReference type="CDD" id="cd01992">
    <property type="entry name" value="TilS_N"/>
    <property type="match status" value="1"/>
</dbReference>
<keyword evidence="6 8" id="KW-0067">ATP-binding</keyword>
<dbReference type="Proteomes" id="UP000241736">
    <property type="component" value="Unassembled WGS sequence"/>
</dbReference>
<evidence type="ECO:0000256" key="4">
    <source>
        <dbReference type="ARBA" id="ARBA00022694"/>
    </source>
</evidence>
<evidence type="ECO:0000256" key="6">
    <source>
        <dbReference type="ARBA" id="ARBA00022840"/>
    </source>
</evidence>
<evidence type="ECO:0000256" key="7">
    <source>
        <dbReference type="ARBA" id="ARBA00048539"/>
    </source>
</evidence>
<feature type="binding site" evidence="8">
    <location>
        <begin position="29"/>
        <end position="34"/>
    </location>
    <ligand>
        <name>ATP</name>
        <dbReference type="ChEBI" id="CHEBI:30616"/>
    </ligand>
</feature>
<dbReference type="InterPro" id="IPR011063">
    <property type="entry name" value="TilS/TtcA_N"/>
</dbReference>
<reference evidence="10 11" key="1">
    <citation type="submission" date="2018-03" db="EMBL/GenBank/DDBJ databases">
        <title>Arenimonas caeni sp. nov., isolated from activated sludge.</title>
        <authorList>
            <person name="Liu H."/>
        </authorList>
    </citation>
    <scope>NUCLEOTIDE SEQUENCE [LARGE SCALE GENOMIC DNA]</scope>
    <source>
        <strain evidence="11">z29</strain>
    </source>
</reference>
<dbReference type="OrthoDB" id="9807403at2"/>
<evidence type="ECO:0000256" key="8">
    <source>
        <dbReference type="HAMAP-Rule" id="MF_01161"/>
    </source>
</evidence>
<comment type="similarity">
    <text evidence="8">Belongs to the tRNA(Ile)-lysidine synthase family.</text>
</comment>
<evidence type="ECO:0000256" key="5">
    <source>
        <dbReference type="ARBA" id="ARBA00022741"/>
    </source>
</evidence>
<dbReference type="SMART" id="SM00977">
    <property type="entry name" value="TilS_C"/>
    <property type="match status" value="1"/>
</dbReference>
<dbReference type="GO" id="GO:0005524">
    <property type="term" value="F:ATP binding"/>
    <property type="evidence" value="ECO:0007669"/>
    <property type="project" value="UniProtKB-UniRule"/>
</dbReference>
<organism evidence="10 11">
    <name type="scientific">Arenimonas caeni</name>
    <dbReference type="NCBI Taxonomy" id="2058085"/>
    <lineage>
        <taxon>Bacteria</taxon>
        <taxon>Pseudomonadati</taxon>
        <taxon>Pseudomonadota</taxon>
        <taxon>Gammaproteobacteria</taxon>
        <taxon>Lysobacterales</taxon>
        <taxon>Lysobacteraceae</taxon>
        <taxon>Arenimonas</taxon>
    </lineage>
</organism>
<comment type="subcellular location">
    <subcellularLocation>
        <location evidence="1 8">Cytoplasm</location>
    </subcellularLocation>
</comment>
<dbReference type="AlphaFoldDB" id="A0A2P6M9R7"/>
<feature type="domain" description="Lysidine-tRNA(Ile) synthetase C-terminal" evidence="9">
    <location>
        <begin position="358"/>
        <end position="432"/>
    </location>
</feature>
<dbReference type="Pfam" id="PF01171">
    <property type="entry name" value="ATP_bind_3"/>
    <property type="match status" value="1"/>
</dbReference>
<dbReference type="NCBIfam" id="TIGR02432">
    <property type="entry name" value="lysidine_TilS_N"/>
    <property type="match status" value="1"/>
</dbReference>
<evidence type="ECO:0000256" key="1">
    <source>
        <dbReference type="ARBA" id="ARBA00004496"/>
    </source>
</evidence>
<proteinExistence type="inferred from homology"/>
<dbReference type="GO" id="GO:0006400">
    <property type="term" value="P:tRNA modification"/>
    <property type="evidence" value="ECO:0007669"/>
    <property type="project" value="UniProtKB-UniRule"/>
</dbReference>
<comment type="function">
    <text evidence="8">Ligates lysine onto the cytidine present at position 34 of the AUA codon-specific tRNA(Ile) that contains the anticodon CAU, in an ATP-dependent manner. Cytidine is converted to lysidine, thus changing the amino acid specificity of the tRNA from methionine to isoleucine.</text>
</comment>
<dbReference type="InterPro" id="IPR012795">
    <property type="entry name" value="tRNA_Ile_lys_synt_N"/>
</dbReference>
<sequence length="435" mass="47097">MATPGRDTGAGEPGVPAAPGTGPVAIACSGGLDSTVLLHWLAAGPALRTRGLRVIHVDHGLHPQSAEWAEACRSNCEALGLEMMLRRVVVRDAGEGLEAAARDARYAAFAELQRPGEVLALAHHRDDQAETVLLRLLRGAGDGLAAMRPIRPFGSGWLWRPLLERPRAWIESYARRHALHWVEDPSNASDRHDRNFLRHHVLPRLQERWPQAGAALARSAALLATQADLLAGEDARRLAQVQGLDPATLSVPALLAEPPAWRARLLRAWLAGLGLPPLPADATATIGAELLPARPDASARFAWSGAVIHRWRDLLHAGPERPALPADWSAQWSGESPLALPTGDTLSLEPPARFDRPLRVHARQGGERLVLPGRQHHSELKHALQDLGVPPWERARLPLLSADDGTLLAAGDLIISALLADWLATRAVRLRWIVG</sequence>
<dbReference type="InterPro" id="IPR014729">
    <property type="entry name" value="Rossmann-like_a/b/a_fold"/>
</dbReference>
<dbReference type="SUPFAM" id="SSF56037">
    <property type="entry name" value="PheT/TilS domain"/>
    <property type="match status" value="1"/>
</dbReference>
<evidence type="ECO:0000256" key="2">
    <source>
        <dbReference type="ARBA" id="ARBA00022490"/>
    </source>
</evidence>
<dbReference type="InterPro" id="IPR012094">
    <property type="entry name" value="tRNA_Ile_lys_synt"/>
</dbReference>
<dbReference type="PANTHER" id="PTHR43033">
    <property type="entry name" value="TRNA(ILE)-LYSIDINE SYNTHASE-RELATED"/>
    <property type="match status" value="1"/>
</dbReference>
<dbReference type="InterPro" id="IPR012796">
    <property type="entry name" value="Lysidine-tRNA-synth_C"/>
</dbReference>
<evidence type="ECO:0000313" key="10">
    <source>
        <dbReference type="EMBL" id="PRH82734.1"/>
    </source>
</evidence>
<protein>
    <recommendedName>
        <fullName evidence="8">tRNA(Ile)-lysidine synthase</fullName>
        <ecNumber evidence="8">6.3.4.19</ecNumber>
    </recommendedName>
    <alternativeName>
        <fullName evidence="8">tRNA(Ile)-2-lysyl-cytidine synthase</fullName>
    </alternativeName>
    <alternativeName>
        <fullName evidence="8">tRNA(Ile)-lysidine synthetase</fullName>
    </alternativeName>
</protein>
<dbReference type="PROSITE" id="PS51257">
    <property type="entry name" value="PROKAR_LIPOPROTEIN"/>
    <property type="match status" value="1"/>
</dbReference>
<dbReference type="EMBL" id="PVLF01000005">
    <property type="protein sequence ID" value="PRH82734.1"/>
    <property type="molecule type" value="Genomic_DNA"/>
</dbReference>